<protein>
    <submittedName>
        <fullName evidence="24">Uncharacterized protein</fullName>
    </submittedName>
</protein>
<feature type="signal peptide" evidence="21">
    <location>
        <begin position="1"/>
        <end position="16"/>
    </location>
</feature>
<evidence type="ECO:0000256" key="19">
    <source>
        <dbReference type="SAM" id="MobiDB-lite"/>
    </source>
</evidence>
<dbReference type="Pfam" id="PF01094">
    <property type="entry name" value="ANF_receptor"/>
    <property type="match status" value="1"/>
</dbReference>
<feature type="compositionally biased region" description="Basic and acidic residues" evidence="19">
    <location>
        <begin position="920"/>
        <end position="931"/>
    </location>
</feature>
<evidence type="ECO:0000256" key="18">
    <source>
        <dbReference type="PIRSR" id="PIRSR601508-3"/>
    </source>
</evidence>
<evidence type="ECO:0000256" key="1">
    <source>
        <dbReference type="ARBA" id="ARBA00008685"/>
    </source>
</evidence>
<evidence type="ECO:0000256" key="6">
    <source>
        <dbReference type="ARBA" id="ARBA00022989"/>
    </source>
</evidence>
<feature type="binding site" evidence="16">
    <location>
        <position position="745"/>
    </location>
    <ligand>
        <name>L-glutamate</name>
        <dbReference type="ChEBI" id="CHEBI:29985"/>
    </ligand>
</feature>
<evidence type="ECO:0000256" key="3">
    <source>
        <dbReference type="ARBA" id="ARBA00022475"/>
    </source>
</evidence>
<dbReference type="SUPFAM" id="SSF53850">
    <property type="entry name" value="Periplasmic binding protein-like II"/>
    <property type="match status" value="1"/>
</dbReference>
<feature type="binding site" evidence="16">
    <location>
        <position position="524"/>
    </location>
    <ligand>
        <name>L-glutamate</name>
        <dbReference type="ChEBI" id="CHEBI:29985"/>
    </ligand>
</feature>
<evidence type="ECO:0000313" key="25">
    <source>
        <dbReference type="Proteomes" id="UP000005204"/>
    </source>
</evidence>
<dbReference type="InterPro" id="IPR001508">
    <property type="entry name" value="Iono_Glu_rcpt_met"/>
</dbReference>
<keyword evidence="2" id="KW-0813">Transport</keyword>
<keyword evidence="13" id="KW-1071">Ligand-gated ion channel</keyword>
<keyword evidence="25" id="KW-1185">Reference proteome</keyword>
<evidence type="ECO:0000256" key="10">
    <source>
        <dbReference type="ARBA" id="ARBA00023170"/>
    </source>
</evidence>
<keyword evidence="14" id="KW-0407">Ion channel</keyword>
<feature type="region of interest" description="Disordered" evidence="19">
    <location>
        <begin position="892"/>
        <end position="937"/>
    </location>
</feature>
<comment type="subcellular location">
    <subcellularLocation>
        <location evidence="15">Postsynaptic cell membrane</location>
        <topology evidence="15">Multi-pass membrane protein</topology>
    </subcellularLocation>
</comment>
<evidence type="ECO:0000256" key="14">
    <source>
        <dbReference type="ARBA" id="ARBA00023303"/>
    </source>
</evidence>
<feature type="binding site" evidence="16">
    <location>
        <position position="696"/>
    </location>
    <ligand>
        <name>L-glutamate</name>
        <dbReference type="ChEBI" id="CHEBI:29985"/>
    </ligand>
</feature>
<feature type="site" description="Interaction with the cone snail toxin Con-ikot-ikot" evidence="17">
    <location>
        <position position="791"/>
    </location>
</feature>
<dbReference type="InterPro" id="IPR019594">
    <property type="entry name" value="Glu/Gly-bd"/>
</dbReference>
<evidence type="ECO:0000313" key="24">
    <source>
        <dbReference type="EnsemblMetazoa" id="XP_037875291.1"/>
    </source>
</evidence>
<evidence type="ECO:0000259" key="22">
    <source>
        <dbReference type="SMART" id="SM00079"/>
    </source>
</evidence>
<keyword evidence="12" id="KW-0628">Postsynaptic cell membrane</keyword>
<name>A0A8R2M771_BOMMO</name>
<keyword evidence="11" id="KW-0325">Glycoprotein</keyword>
<accession>A0A8R2M771</accession>
<keyword evidence="3" id="KW-1003">Cell membrane</keyword>
<feature type="chain" id="PRO_5035813204" evidence="21">
    <location>
        <begin position="17"/>
        <end position="937"/>
    </location>
</feature>
<reference evidence="24" key="2">
    <citation type="submission" date="2022-06" db="UniProtKB">
        <authorList>
            <consortium name="EnsemblMetazoa"/>
        </authorList>
    </citation>
    <scope>IDENTIFICATION</scope>
    <source>
        <strain evidence="24">p50T (Dazao)</strain>
    </source>
</reference>
<evidence type="ECO:0000256" key="21">
    <source>
        <dbReference type="SAM" id="SignalP"/>
    </source>
</evidence>
<evidence type="ECO:0000256" key="15">
    <source>
        <dbReference type="ARBA" id="ARBA00034104"/>
    </source>
</evidence>
<evidence type="ECO:0000256" key="2">
    <source>
        <dbReference type="ARBA" id="ARBA00022448"/>
    </source>
</evidence>
<comment type="similarity">
    <text evidence="1">Belongs to the glutamate-gated ion channel (TC 1.A.10.1) family.</text>
</comment>
<dbReference type="FunFam" id="1.10.287.70:FF:000010">
    <property type="entry name" value="Putative glutamate receptor ionotropic kainate 1"/>
    <property type="match status" value="1"/>
</dbReference>
<feature type="site" description="Interaction with the cone snail toxin Con-ikot-ikot" evidence="17">
    <location>
        <position position="701"/>
    </location>
</feature>
<evidence type="ECO:0000256" key="9">
    <source>
        <dbReference type="ARBA" id="ARBA00023136"/>
    </source>
</evidence>
<dbReference type="EnsemblMetazoa" id="XM_038019363.1">
    <property type="protein sequence ID" value="XP_037875291.1"/>
    <property type="gene ID" value="LOC101745158"/>
</dbReference>
<dbReference type="GO" id="GO:0015276">
    <property type="term" value="F:ligand-gated monoatomic ion channel activity"/>
    <property type="evidence" value="ECO:0007669"/>
    <property type="project" value="InterPro"/>
</dbReference>
<evidence type="ECO:0000256" key="8">
    <source>
        <dbReference type="ARBA" id="ARBA00023065"/>
    </source>
</evidence>
<feature type="disulfide bond" evidence="18">
    <location>
        <begin position="79"/>
        <end position="345"/>
    </location>
</feature>
<dbReference type="Pfam" id="PF10613">
    <property type="entry name" value="Lig_chan-Glu_bd"/>
    <property type="match status" value="1"/>
</dbReference>
<keyword evidence="9 20" id="KW-0472">Membrane</keyword>
<evidence type="ECO:0000259" key="23">
    <source>
        <dbReference type="SMART" id="SM00918"/>
    </source>
</evidence>
<proteinExistence type="inferred from homology"/>
<evidence type="ECO:0000256" key="17">
    <source>
        <dbReference type="PIRSR" id="PIRSR601508-2"/>
    </source>
</evidence>
<evidence type="ECO:0000256" key="4">
    <source>
        <dbReference type="ARBA" id="ARBA00022692"/>
    </source>
</evidence>
<keyword evidence="7" id="KW-0770">Synapse</keyword>
<feature type="domain" description="Ionotropic glutamate receptor L-glutamate and glycine-binding" evidence="23">
    <location>
        <begin position="438"/>
        <end position="513"/>
    </location>
</feature>
<keyword evidence="10" id="KW-0675">Receptor</keyword>
<organism evidence="24 25">
    <name type="scientific">Bombyx mori</name>
    <name type="common">Silk moth</name>
    <dbReference type="NCBI Taxonomy" id="7091"/>
    <lineage>
        <taxon>Eukaryota</taxon>
        <taxon>Metazoa</taxon>
        <taxon>Ecdysozoa</taxon>
        <taxon>Arthropoda</taxon>
        <taxon>Hexapoda</taxon>
        <taxon>Insecta</taxon>
        <taxon>Pterygota</taxon>
        <taxon>Neoptera</taxon>
        <taxon>Endopterygota</taxon>
        <taxon>Lepidoptera</taxon>
        <taxon>Glossata</taxon>
        <taxon>Ditrysia</taxon>
        <taxon>Bombycoidea</taxon>
        <taxon>Bombycidae</taxon>
        <taxon>Bombycinae</taxon>
        <taxon>Bombyx</taxon>
    </lineage>
</organism>
<evidence type="ECO:0000256" key="20">
    <source>
        <dbReference type="SAM" id="Phobius"/>
    </source>
</evidence>
<dbReference type="Proteomes" id="UP000005204">
    <property type="component" value="Unassembled WGS sequence"/>
</dbReference>
<dbReference type="Gene3D" id="3.40.190.10">
    <property type="entry name" value="Periplasmic binding protein-like II"/>
    <property type="match status" value="2"/>
</dbReference>
<keyword evidence="5 21" id="KW-0732">Signal</keyword>
<dbReference type="Gene3D" id="1.10.287.70">
    <property type="match status" value="1"/>
</dbReference>
<feature type="domain" description="Ionotropic glutamate receptor C-terminal" evidence="22">
    <location>
        <begin position="428"/>
        <end position="808"/>
    </location>
</feature>
<dbReference type="PRINTS" id="PR00177">
    <property type="entry name" value="NMDARECEPTOR"/>
</dbReference>
<dbReference type="FunFam" id="3.40.190.10:FF:000060">
    <property type="entry name" value="Glutamate receptor ionotropic, kainate 1"/>
    <property type="match status" value="1"/>
</dbReference>
<dbReference type="KEGG" id="bmor:101745158"/>
<evidence type="ECO:0000256" key="12">
    <source>
        <dbReference type="ARBA" id="ARBA00023257"/>
    </source>
</evidence>
<keyword evidence="18" id="KW-1015">Disulfide bond</keyword>
<dbReference type="GO" id="GO:0045211">
    <property type="term" value="C:postsynaptic membrane"/>
    <property type="evidence" value="ECO:0007669"/>
    <property type="project" value="UniProtKB-SubCell"/>
</dbReference>
<evidence type="ECO:0000256" key="16">
    <source>
        <dbReference type="PIRSR" id="PIRSR601508-1"/>
    </source>
</evidence>
<dbReference type="SUPFAM" id="SSF53822">
    <property type="entry name" value="Periplasmic binding protein-like I"/>
    <property type="match status" value="1"/>
</dbReference>
<sequence>MWLLLICVCLIQRGYAQIRYTETIEVSFQIAGIFDRNAITHQQAFNETVHHVHLSSVRLHAIMLQPPRTDSYSVWRSLCSNTAMRPVAVFGPQNPISDKAVRDQCAIANIPHIQATMKPLDPDLELNEELDSSNSQIETADEAAAFKKITINFYPESDEISVAYGKLLNFYNWKVFAVLYEDDFGLLRIQKILGRHSDDYPVTVYRLDPEGDNRSIFKLLNEDREDRILLDCHVDRVMKYMEEAGSFKNLSNYQHYILVTLDAATIYDKLINLPLNVTWLSLTEFEKIKDAQHYLATRVGKWSNDFSTKVNQMKTDELVMDDITNHVVKAMETIEDLRKPDFPICEKDPHPWPHGAQLQKAILQTKTVGVTGNIEFNENGKRINYVLFVNEIYMSQRYTIGKWDSSNATEIVETRQTDNRTTAQQSKHFIVISRRNKPYFYEKEPCKEGDTTCVNDKEKYEGFSVDLVKAIFEILKSENFNYTYSFFHDEDKDYGEYDVKTKKWNGLIGDLLDKKADLAVCDLTITEDRKKIVDFSVPFMSLGISILFKKQLAEPPGMFSFLNPYSVGVWLYTATAYCVVSMVLFVCSRISPADWENPEPCEKNPEELENIWTFKNCAWLTMGSIMTQGCDILPKAIGTRWVCGMWWFFSMIVCQTYIAQLSASMTTALESESIKSVEDLAAQNKILYGAIKGGSTVDFFKNSKDKTFRRMYETMNSNPALLVKSNDEGVRRVLSGSNKYAFFMESSAIEYKLRRDCRLKKIGGELDNKYYGIAMPANSPFRTHINRAILKLQESTKLDKIRNLWWLQKYDAKICKDVDVDANDVQGDLELENLLGAFVVLIVGIFFSLIITAIEFMNEVRNIVVRENVTHKEVLVKELKASLNFFNKQKPVLRNPSRAPSLAGTEESEDKNKEKKQKKEKSIENFMDFEKGASMNN</sequence>
<dbReference type="InterPro" id="IPR001320">
    <property type="entry name" value="Iontro_rcpt_C"/>
</dbReference>
<evidence type="ECO:0000256" key="5">
    <source>
        <dbReference type="ARBA" id="ARBA00022729"/>
    </source>
</evidence>
<evidence type="ECO:0000256" key="13">
    <source>
        <dbReference type="ARBA" id="ARBA00023286"/>
    </source>
</evidence>
<dbReference type="PANTHER" id="PTHR18966">
    <property type="entry name" value="IONOTROPIC GLUTAMATE RECEPTOR"/>
    <property type="match status" value="1"/>
</dbReference>
<dbReference type="FunFam" id="3.40.190.10:FF:000178">
    <property type="entry name" value="Glutamate receptor subunit"/>
    <property type="match status" value="1"/>
</dbReference>
<dbReference type="InterPro" id="IPR028082">
    <property type="entry name" value="Peripla_BP_I"/>
</dbReference>
<feature type="transmembrane region" description="Helical" evidence="20">
    <location>
        <begin position="569"/>
        <end position="591"/>
    </location>
</feature>
<dbReference type="SMART" id="SM00079">
    <property type="entry name" value="PBPe"/>
    <property type="match status" value="1"/>
</dbReference>
<dbReference type="InterPro" id="IPR015683">
    <property type="entry name" value="Ionotropic_Glu_rcpt"/>
</dbReference>
<keyword evidence="4 20" id="KW-0812">Transmembrane</keyword>
<dbReference type="RefSeq" id="XP_037875291.1">
    <property type="nucleotide sequence ID" value="XM_038019363.2"/>
</dbReference>
<evidence type="ECO:0000256" key="7">
    <source>
        <dbReference type="ARBA" id="ARBA00023018"/>
    </source>
</evidence>
<feature type="transmembrane region" description="Helical" evidence="20">
    <location>
        <begin position="834"/>
        <end position="856"/>
    </location>
</feature>
<dbReference type="GeneID" id="101745158"/>
<dbReference type="SMART" id="SM00918">
    <property type="entry name" value="Lig_chan-Glu_bd"/>
    <property type="match status" value="1"/>
</dbReference>
<feature type="binding site" evidence="16">
    <location>
        <position position="529"/>
    </location>
    <ligand>
        <name>L-glutamate</name>
        <dbReference type="ChEBI" id="CHEBI:29985"/>
    </ligand>
</feature>
<dbReference type="Gene3D" id="3.40.50.2300">
    <property type="match status" value="2"/>
</dbReference>
<feature type="disulfide bond" evidence="18">
    <location>
        <begin position="757"/>
        <end position="815"/>
    </location>
</feature>
<dbReference type="AlphaFoldDB" id="A0A8R2M771"/>
<keyword evidence="8" id="KW-0406">Ion transport</keyword>
<evidence type="ECO:0000256" key="11">
    <source>
        <dbReference type="ARBA" id="ARBA00023180"/>
    </source>
</evidence>
<reference evidence="25" key="1">
    <citation type="journal article" date="2008" name="Insect Biochem. Mol. Biol.">
        <title>The genome of a lepidopteran model insect, the silkworm Bombyx mori.</title>
        <authorList>
            <consortium name="International Silkworm Genome Consortium"/>
        </authorList>
    </citation>
    <scope>NUCLEOTIDE SEQUENCE [LARGE SCALE GENOMIC DNA]</scope>
    <source>
        <strain evidence="25">p50T</strain>
    </source>
</reference>
<dbReference type="GO" id="GO:0038023">
    <property type="term" value="F:signaling receptor activity"/>
    <property type="evidence" value="ECO:0007669"/>
    <property type="project" value="InterPro"/>
</dbReference>
<feature type="binding site" evidence="16">
    <location>
        <position position="695"/>
    </location>
    <ligand>
        <name>L-glutamate</name>
        <dbReference type="ChEBI" id="CHEBI:29985"/>
    </ligand>
</feature>
<feature type="site" description="Crucial to convey clamshell closure to channel opening" evidence="17">
    <location>
        <position position="674"/>
    </location>
</feature>
<dbReference type="Pfam" id="PF00060">
    <property type="entry name" value="Lig_chan"/>
    <property type="match status" value="1"/>
</dbReference>
<keyword evidence="6 20" id="KW-1133">Transmembrane helix</keyword>
<dbReference type="InterPro" id="IPR001828">
    <property type="entry name" value="ANF_lig-bd_rcpt"/>
</dbReference>